<dbReference type="SUPFAM" id="SSF48726">
    <property type="entry name" value="Immunoglobulin"/>
    <property type="match status" value="1"/>
</dbReference>
<dbReference type="InterPro" id="IPR050671">
    <property type="entry name" value="CD300_family_receptors"/>
</dbReference>
<dbReference type="GO" id="GO:0005886">
    <property type="term" value="C:plasma membrane"/>
    <property type="evidence" value="ECO:0007669"/>
    <property type="project" value="TreeGrafter"/>
</dbReference>
<dbReference type="InterPro" id="IPR013783">
    <property type="entry name" value="Ig-like_fold"/>
</dbReference>
<dbReference type="Ensembl" id="ENSCCRT00020105107.1">
    <property type="protein sequence ID" value="ENSCCRP00020096131.1"/>
    <property type="gene ID" value="ENSCCRG00020044271.1"/>
</dbReference>
<feature type="chain" id="PRO_5034000798" description="Ig-like domain-containing protein" evidence="4">
    <location>
        <begin position="16"/>
        <end position="142"/>
    </location>
</feature>
<dbReference type="Proteomes" id="UP000694701">
    <property type="component" value="Unplaced"/>
</dbReference>
<dbReference type="Gene3D" id="2.60.40.10">
    <property type="entry name" value="Immunoglobulins"/>
    <property type="match status" value="1"/>
</dbReference>
<keyword evidence="2" id="KW-0812">Transmembrane</keyword>
<keyword evidence="3" id="KW-0472">Membrane</keyword>
<feature type="signal peptide" evidence="4">
    <location>
        <begin position="1"/>
        <end position="15"/>
    </location>
</feature>
<sequence length="142" mass="16561">MKILLIFLTFYLISGQMSKRVMVNIGETANFSCEYSQNHINDPKIILKEEKDSIEMIYSRWKKKKRFRISDDKHKNIFSVRITAVTPDDGGVYLCGVWINRDSYISTVSISTVCVYSQFELKYIHSAAEYSAAFIYNEILYI</sequence>
<dbReference type="PANTHER" id="PTHR11860:SF118">
    <property type="entry name" value="CMRF35-LIKE MOLECULE 3-RELATED"/>
    <property type="match status" value="1"/>
</dbReference>
<evidence type="ECO:0000256" key="2">
    <source>
        <dbReference type="ARBA" id="ARBA00022692"/>
    </source>
</evidence>
<dbReference type="SMART" id="SM00409">
    <property type="entry name" value="IG"/>
    <property type="match status" value="1"/>
</dbReference>
<dbReference type="PANTHER" id="PTHR11860">
    <property type="entry name" value="POLYMERIC-IMMUNOGLOBULIN RECEPTOR"/>
    <property type="match status" value="1"/>
</dbReference>
<reference evidence="6" key="1">
    <citation type="submission" date="2025-08" db="UniProtKB">
        <authorList>
            <consortium name="Ensembl"/>
        </authorList>
    </citation>
    <scope>IDENTIFICATION</scope>
</reference>
<dbReference type="InterPro" id="IPR013106">
    <property type="entry name" value="Ig_V-set"/>
</dbReference>
<accession>A0A8C2JJR0</accession>
<dbReference type="GO" id="GO:0004888">
    <property type="term" value="F:transmembrane signaling receptor activity"/>
    <property type="evidence" value="ECO:0007669"/>
    <property type="project" value="TreeGrafter"/>
</dbReference>
<evidence type="ECO:0000313" key="6">
    <source>
        <dbReference type="Ensembl" id="ENSCCRP00020096131.1"/>
    </source>
</evidence>
<dbReference type="PROSITE" id="PS50835">
    <property type="entry name" value="IG_LIKE"/>
    <property type="match status" value="1"/>
</dbReference>
<evidence type="ECO:0000256" key="1">
    <source>
        <dbReference type="ARBA" id="ARBA00004370"/>
    </source>
</evidence>
<keyword evidence="4" id="KW-0732">Signal</keyword>
<name>A0A8C2JJR0_CYPCA</name>
<evidence type="ECO:0000256" key="4">
    <source>
        <dbReference type="SAM" id="SignalP"/>
    </source>
</evidence>
<dbReference type="AlphaFoldDB" id="A0A8C2JJR0"/>
<dbReference type="InterPro" id="IPR036179">
    <property type="entry name" value="Ig-like_dom_sf"/>
</dbReference>
<protein>
    <recommendedName>
        <fullName evidence="5">Ig-like domain-containing protein</fullName>
    </recommendedName>
</protein>
<dbReference type="InterPro" id="IPR003599">
    <property type="entry name" value="Ig_sub"/>
</dbReference>
<feature type="domain" description="Ig-like" evidence="5">
    <location>
        <begin position="26"/>
        <end position="111"/>
    </location>
</feature>
<dbReference type="InterPro" id="IPR007110">
    <property type="entry name" value="Ig-like_dom"/>
</dbReference>
<dbReference type="SMART" id="SM00406">
    <property type="entry name" value="IGv"/>
    <property type="match status" value="1"/>
</dbReference>
<comment type="subcellular location">
    <subcellularLocation>
        <location evidence="1">Membrane</location>
    </subcellularLocation>
</comment>
<evidence type="ECO:0000313" key="7">
    <source>
        <dbReference type="Proteomes" id="UP000694701"/>
    </source>
</evidence>
<evidence type="ECO:0000259" key="5">
    <source>
        <dbReference type="PROSITE" id="PS50835"/>
    </source>
</evidence>
<proteinExistence type="predicted"/>
<evidence type="ECO:0000256" key="3">
    <source>
        <dbReference type="ARBA" id="ARBA00023136"/>
    </source>
</evidence>
<organism evidence="6 7">
    <name type="scientific">Cyprinus carpio</name>
    <name type="common">Common carp</name>
    <dbReference type="NCBI Taxonomy" id="7962"/>
    <lineage>
        <taxon>Eukaryota</taxon>
        <taxon>Metazoa</taxon>
        <taxon>Chordata</taxon>
        <taxon>Craniata</taxon>
        <taxon>Vertebrata</taxon>
        <taxon>Euteleostomi</taxon>
        <taxon>Actinopterygii</taxon>
        <taxon>Neopterygii</taxon>
        <taxon>Teleostei</taxon>
        <taxon>Ostariophysi</taxon>
        <taxon>Cypriniformes</taxon>
        <taxon>Cyprinidae</taxon>
        <taxon>Cyprininae</taxon>
        <taxon>Cyprinus</taxon>
    </lineage>
</organism>
<dbReference type="Pfam" id="PF07686">
    <property type="entry name" value="V-set"/>
    <property type="match status" value="1"/>
</dbReference>